<evidence type="ECO:0000256" key="3">
    <source>
        <dbReference type="ARBA" id="ARBA00023015"/>
    </source>
</evidence>
<dbReference type="Gene3D" id="3.30.450.20">
    <property type="entry name" value="PAS domain"/>
    <property type="match status" value="1"/>
</dbReference>
<dbReference type="Pfam" id="PF02954">
    <property type="entry name" value="HTH_8"/>
    <property type="match status" value="1"/>
</dbReference>
<dbReference type="AlphaFoldDB" id="A0A7X0PI81"/>
<evidence type="ECO:0000256" key="5">
    <source>
        <dbReference type="ARBA" id="ARBA00023163"/>
    </source>
</evidence>
<dbReference type="FunFam" id="3.40.50.300:FF:000006">
    <property type="entry name" value="DNA-binding transcriptional regulator NtrC"/>
    <property type="match status" value="1"/>
</dbReference>
<name>A0A7X0PI81_9BURK</name>
<dbReference type="PROSITE" id="PS00688">
    <property type="entry name" value="SIGMA54_INTERACT_3"/>
    <property type="match status" value="1"/>
</dbReference>
<feature type="domain" description="Sigma-54 factor interaction" evidence="6">
    <location>
        <begin position="156"/>
        <end position="386"/>
    </location>
</feature>
<dbReference type="GO" id="GO:0005524">
    <property type="term" value="F:ATP binding"/>
    <property type="evidence" value="ECO:0007669"/>
    <property type="project" value="UniProtKB-KW"/>
</dbReference>
<dbReference type="PANTHER" id="PTHR32071:SF57">
    <property type="entry name" value="C4-DICARBOXYLATE TRANSPORT TRANSCRIPTIONAL REGULATORY PROTEIN DCTD"/>
    <property type="match status" value="1"/>
</dbReference>
<dbReference type="PRINTS" id="PR01590">
    <property type="entry name" value="HTHFIS"/>
</dbReference>
<comment type="caution">
    <text evidence="7">The sequence shown here is derived from an EMBL/GenBank/DDBJ whole genome shotgun (WGS) entry which is preliminary data.</text>
</comment>
<dbReference type="InterPro" id="IPR025943">
    <property type="entry name" value="Sigma_54_int_dom_ATP-bd_2"/>
</dbReference>
<evidence type="ECO:0000256" key="2">
    <source>
        <dbReference type="ARBA" id="ARBA00022840"/>
    </source>
</evidence>
<dbReference type="InterPro" id="IPR003593">
    <property type="entry name" value="AAA+_ATPase"/>
</dbReference>
<keyword evidence="3" id="KW-0805">Transcription regulation</keyword>
<dbReference type="GO" id="GO:0043565">
    <property type="term" value="F:sequence-specific DNA binding"/>
    <property type="evidence" value="ECO:0007669"/>
    <property type="project" value="InterPro"/>
</dbReference>
<dbReference type="Pfam" id="PF25601">
    <property type="entry name" value="AAA_lid_14"/>
    <property type="match status" value="1"/>
</dbReference>
<keyword evidence="8" id="KW-1185">Reference proteome</keyword>
<dbReference type="CDD" id="cd00009">
    <property type="entry name" value="AAA"/>
    <property type="match status" value="1"/>
</dbReference>
<evidence type="ECO:0000259" key="6">
    <source>
        <dbReference type="PROSITE" id="PS50045"/>
    </source>
</evidence>
<dbReference type="InterPro" id="IPR027417">
    <property type="entry name" value="P-loop_NTPase"/>
</dbReference>
<dbReference type="RefSeq" id="WP_184862419.1">
    <property type="nucleotide sequence ID" value="NZ_JACHLK010000012.1"/>
</dbReference>
<dbReference type="InterPro" id="IPR002078">
    <property type="entry name" value="Sigma_54_int"/>
</dbReference>
<dbReference type="PROSITE" id="PS50045">
    <property type="entry name" value="SIGMA54_INTERACT_4"/>
    <property type="match status" value="1"/>
</dbReference>
<dbReference type="InterPro" id="IPR025662">
    <property type="entry name" value="Sigma_54_int_dom_ATP-bd_1"/>
</dbReference>
<dbReference type="SUPFAM" id="SSF46689">
    <property type="entry name" value="Homeodomain-like"/>
    <property type="match status" value="1"/>
</dbReference>
<keyword evidence="5" id="KW-0804">Transcription</keyword>
<dbReference type="SUPFAM" id="SSF52540">
    <property type="entry name" value="P-loop containing nucleoside triphosphate hydrolases"/>
    <property type="match status" value="1"/>
</dbReference>
<protein>
    <submittedName>
        <fullName evidence="7">Transcriptional regulator with PAS, ATPase and Fis domain</fullName>
    </submittedName>
</protein>
<dbReference type="Gene3D" id="3.40.50.300">
    <property type="entry name" value="P-loop containing nucleotide triphosphate hydrolases"/>
    <property type="match status" value="1"/>
</dbReference>
<dbReference type="SUPFAM" id="SSF55785">
    <property type="entry name" value="PYP-like sensor domain (PAS domain)"/>
    <property type="match status" value="1"/>
</dbReference>
<evidence type="ECO:0000313" key="8">
    <source>
        <dbReference type="Proteomes" id="UP000575083"/>
    </source>
</evidence>
<dbReference type="Proteomes" id="UP000575083">
    <property type="component" value="Unassembled WGS sequence"/>
</dbReference>
<dbReference type="SMART" id="SM00382">
    <property type="entry name" value="AAA"/>
    <property type="match status" value="1"/>
</dbReference>
<accession>A0A7X0PI81</accession>
<dbReference type="PANTHER" id="PTHR32071">
    <property type="entry name" value="TRANSCRIPTIONAL REGULATORY PROTEIN"/>
    <property type="match status" value="1"/>
</dbReference>
<proteinExistence type="predicted"/>
<keyword evidence="1" id="KW-0547">Nucleotide-binding</keyword>
<evidence type="ECO:0000313" key="7">
    <source>
        <dbReference type="EMBL" id="MBB6562428.1"/>
    </source>
</evidence>
<sequence length="470" mass="50513">MPAKKPPAALTTLASSQDDLLERQGQLIEELQTLVNHVPYGLMVLEPGGVVRHLNAEAARQLRLPRHLAQGRTLGSLLDFDTMVEQVFLTGEGYTDRERVISTPRFQLHVLDTAVPVKAADGRVLSVVNTFREISGVHRLAGRLAGSQARHTFDTMIGQSPALRATIAAARKAAAGQANVLLSGESGTGKEVLAQAIHNASARRDGPFIAVNCAALPRDLIESELFGHAPGAFTGAQREGRPGKFEAASGGTIFLDEVSELPLDVQAKLLRVLQEREVVRLGSTRAVRVDARVVTASNRDLHAMVARKEFREDLYYRCHVIALALPPLRERPADVALLATHFLARYGAALGKPVHELPAAVLAALLQHPWPGNVRELENAMERLVNLSEGGTLDAAALGLMPTAASLPAAAESAPAGVRSLREAEREAIAQALRAHRFNVTRTAQALGIAKPTLYAKLRLHGIALERPLA</sequence>
<dbReference type="Gene3D" id="1.10.10.60">
    <property type="entry name" value="Homeodomain-like"/>
    <property type="match status" value="1"/>
</dbReference>
<dbReference type="InterPro" id="IPR002197">
    <property type="entry name" value="HTH_Fis"/>
</dbReference>
<dbReference type="PROSITE" id="PS00675">
    <property type="entry name" value="SIGMA54_INTERACT_1"/>
    <property type="match status" value="1"/>
</dbReference>
<dbReference type="PROSITE" id="PS00676">
    <property type="entry name" value="SIGMA54_INTERACT_2"/>
    <property type="match status" value="1"/>
</dbReference>
<keyword evidence="2" id="KW-0067">ATP-binding</keyword>
<dbReference type="GO" id="GO:0006355">
    <property type="term" value="P:regulation of DNA-templated transcription"/>
    <property type="evidence" value="ECO:0007669"/>
    <property type="project" value="InterPro"/>
</dbReference>
<dbReference type="InterPro" id="IPR025944">
    <property type="entry name" value="Sigma_54_int_dom_CS"/>
</dbReference>
<keyword evidence="4" id="KW-0238">DNA-binding</keyword>
<dbReference type="InterPro" id="IPR058031">
    <property type="entry name" value="AAA_lid_NorR"/>
</dbReference>
<dbReference type="Pfam" id="PF00158">
    <property type="entry name" value="Sigma54_activat"/>
    <property type="match status" value="1"/>
</dbReference>
<dbReference type="Pfam" id="PF08448">
    <property type="entry name" value="PAS_4"/>
    <property type="match status" value="1"/>
</dbReference>
<dbReference type="EMBL" id="JACHLK010000012">
    <property type="protein sequence ID" value="MBB6562428.1"/>
    <property type="molecule type" value="Genomic_DNA"/>
</dbReference>
<dbReference type="InterPro" id="IPR013656">
    <property type="entry name" value="PAS_4"/>
</dbReference>
<reference evidence="7 8" key="1">
    <citation type="submission" date="2020-08" db="EMBL/GenBank/DDBJ databases">
        <title>Functional genomics of gut bacteria from endangered species of beetles.</title>
        <authorList>
            <person name="Carlos-Shanley C."/>
        </authorList>
    </citation>
    <scope>NUCLEOTIDE SEQUENCE [LARGE SCALE GENOMIC DNA]</scope>
    <source>
        <strain evidence="7 8">S00198</strain>
    </source>
</reference>
<gene>
    <name evidence="7" type="ORF">HNP48_005138</name>
</gene>
<evidence type="ECO:0000256" key="1">
    <source>
        <dbReference type="ARBA" id="ARBA00022741"/>
    </source>
</evidence>
<dbReference type="InterPro" id="IPR009057">
    <property type="entry name" value="Homeodomain-like_sf"/>
</dbReference>
<organism evidence="7 8">
    <name type="scientific">Acidovorax soli</name>
    <dbReference type="NCBI Taxonomy" id="592050"/>
    <lineage>
        <taxon>Bacteria</taxon>
        <taxon>Pseudomonadati</taxon>
        <taxon>Pseudomonadota</taxon>
        <taxon>Betaproteobacteria</taxon>
        <taxon>Burkholderiales</taxon>
        <taxon>Comamonadaceae</taxon>
        <taxon>Acidovorax</taxon>
    </lineage>
</organism>
<dbReference type="Gene3D" id="1.10.8.60">
    <property type="match status" value="1"/>
</dbReference>
<dbReference type="InterPro" id="IPR035965">
    <property type="entry name" value="PAS-like_dom_sf"/>
</dbReference>
<evidence type="ECO:0000256" key="4">
    <source>
        <dbReference type="ARBA" id="ARBA00023125"/>
    </source>
</evidence>